<protein>
    <submittedName>
        <fullName evidence="2">Uncharacterized protein</fullName>
    </submittedName>
</protein>
<feature type="compositionally biased region" description="Basic and acidic residues" evidence="1">
    <location>
        <begin position="96"/>
        <end position="105"/>
    </location>
</feature>
<name>A0AAI7ZIL8_XANAC</name>
<proteinExistence type="predicted"/>
<evidence type="ECO:0000313" key="2">
    <source>
        <dbReference type="EMBL" id="AAM38814.1"/>
    </source>
</evidence>
<dbReference type="AlphaFoldDB" id="A0AAI7ZIL8"/>
<dbReference type="KEGG" id="xac:XAC3978"/>
<dbReference type="Proteomes" id="UP000000576">
    <property type="component" value="Chromosome"/>
</dbReference>
<evidence type="ECO:0000313" key="3">
    <source>
        <dbReference type="Proteomes" id="UP000000576"/>
    </source>
</evidence>
<gene>
    <name evidence="2" type="ordered locus">XAC3978</name>
</gene>
<organism evidence="2 3">
    <name type="scientific">Xanthomonas axonopodis pv. citri (strain 306)</name>
    <dbReference type="NCBI Taxonomy" id="190486"/>
    <lineage>
        <taxon>Bacteria</taxon>
        <taxon>Pseudomonadati</taxon>
        <taxon>Pseudomonadota</taxon>
        <taxon>Gammaproteobacteria</taxon>
        <taxon>Lysobacterales</taxon>
        <taxon>Lysobacteraceae</taxon>
        <taxon>Xanthomonas</taxon>
    </lineage>
</organism>
<sequence length="124" mass="13913">MNHVQCRKSRRCFHGVGFFVAAALTNAPLLRDRDWAEGTERRHTCYRTIRGFATNPHQPDEACQGASSILAGHLLLHEENNGPVKEGNATAQSAQHGDDSALRERTARKYRVRALRYAQASRTQ</sequence>
<feature type="region of interest" description="Disordered" evidence="1">
    <location>
        <begin position="77"/>
        <end position="105"/>
    </location>
</feature>
<dbReference type="EMBL" id="AE008923">
    <property type="protein sequence ID" value="AAM38814.1"/>
    <property type="molecule type" value="Genomic_DNA"/>
</dbReference>
<reference evidence="2 3" key="1">
    <citation type="journal article" date="2002" name="Nature">
        <title>Comparison of the genomes of two Xanthomonas pathogens with differing host specificities.</title>
        <authorList>
            <person name="da Silva A.C."/>
            <person name="Ferro J.A."/>
            <person name="Reinach F.C."/>
            <person name="Farah C.S."/>
            <person name="Furlan L.R."/>
            <person name="Quaggio R.B."/>
            <person name="Monteiro-Vitorello C.B."/>
            <person name="Van Sluys M.A."/>
            <person name="Almeida N.F."/>
            <person name="Alves L.M."/>
            <person name="do Amaral A.M."/>
            <person name="Bertolini M.C."/>
            <person name="Camargo L.E."/>
            <person name="Camarotte G."/>
            <person name="Cannavan F."/>
            <person name="Cardozo J."/>
            <person name="Chambergo F."/>
            <person name="Ciapina L.P."/>
            <person name="Cicarelli R.M."/>
            <person name="Coutinho L.L."/>
            <person name="Cursino-Santos J.R."/>
            <person name="El-Dorry H."/>
            <person name="Faria J.B."/>
            <person name="Ferreira A.J."/>
            <person name="Ferreira R.C."/>
            <person name="Ferro M.I."/>
            <person name="Formighieri E.F."/>
            <person name="Franco M.C."/>
            <person name="Greggio C.C."/>
            <person name="Gruber A."/>
            <person name="Katsuyama A.M."/>
            <person name="Kishi L.T."/>
            <person name="Leite R.P."/>
            <person name="Lemos E.G."/>
            <person name="Lemos M.V."/>
            <person name="Locali E.C."/>
            <person name="Machado M.A."/>
            <person name="Madeira A.M."/>
            <person name="Martinez-Rossi N.M."/>
            <person name="Martins E.C."/>
            <person name="Meidanis J."/>
            <person name="Menck C.F."/>
            <person name="Miyaki C.Y."/>
            <person name="Moon D.H."/>
            <person name="Moreira L.M."/>
            <person name="Novo M.T."/>
            <person name="Okura V.K."/>
            <person name="Oliveira M.C."/>
            <person name="Oliveira V.R."/>
            <person name="Pereira H.A."/>
            <person name="Rossi A."/>
            <person name="Sena J.A."/>
            <person name="Silva C."/>
            <person name="de Souza R.F."/>
            <person name="Spinola L.A."/>
            <person name="Takita M.A."/>
            <person name="Tamura R.E."/>
            <person name="Teixeira E.C."/>
            <person name="Tezza R.I."/>
            <person name="Trindade dos Santos M."/>
            <person name="Truffi D."/>
            <person name="Tsai S.M."/>
            <person name="White F.F."/>
            <person name="Setubal J.C."/>
            <person name="Kitajima J.P."/>
        </authorList>
    </citation>
    <scope>NUCLEOTIDE SEQUENCE [LARGE SCALE GENOMIC DNA]</scope>
    <source>
        <strain evidence="2 3">306</strain>
    </source>
</reference>
<evidence type="ECO:0000256" key="1">
    <source>
        <dbReference type="SAM" id="MobiDB-lite"/>
    </source>
</evidence>
<accession>A0AAI7ZIL8</accession>